<dbReference type="Proteomes" id="UP001374584">
    <property type="component" value="Unassembled WGS sequence"/>
</dbReference>
<evidence type="ECO:0000256" key="13">
    <source>
        <dbReference type="ARBA" id="ARBA00022989"/>
    </source>
</evidence>
<evidence type="ECO:0000256" key="6">
    <source>
        <dbReference type="ARBA" id="ARBA00022512"/>
    </source>
</evidence>
<dbReference type="InterPro" id="IPR001611">
    <property type="entry name" value="Leu-rich_rpt"/>
</dbReference>
<name>A0AAN9RFR9_PHACN</name>
<keyword evidence="11" id="KW-0677">Repeat</keyword>
<keyword evidence="14" id="KW-0472">Membrane</keyword>
<evidence type="ECO:0000256" key="15">
    <source>
        <dbReference type="ARBA" id="ARBA00023157"/>
    </source>
</evidence>
<keyword evidence="13" id="KW-1133">Transmembrane helix</keyword>
<dbReference type="PROSITE" id="PS51450">
    <property type="entry name" value="LRR"/>
    <property type="match status" value="1"/>
</dbReference>
<evidence type="ECO:0000256" key="3">
    <source>
        <dbReference type="ARBA" id="ARBA00004251"/>
    </source>
</evidence>
<comment type="similarity">
    <text evidence="4">Belongs to the RLP family.</text>
</comment>
<dbReference type="FunFam" id="3.80.10.10:FF:000400">
    <property type="entry name" value="Nuclear pore complex protein NUP107"/>
    <property type="match status" value="1"/>
</dbReference>
<dbReference type="EMBL" id="JAYMYR010000003">
    <property type="protein sequence ID" value="KAK7374480.1"/>
    <property type="molecule type" value="Genomic_DNA"/>
</dbReference>
<keyword evidence="7" id="KW-0964">Secreted</keyword>
<sequence length="389" mass="42745">MMQFLDSNFHGMFFLVIYGLLFLSSVLELGSASTPSQLQLEANAILNGGWWNLSSSDSHDICSPINGIYCNDAGSVIRIKYQCSQGRVQLGRLNLSAFKNLESFEVANCSLQGTILPEIGNLSKLTHLHLSSNDLLGEIPPTIGNLFQLTHLDLSHNTLRGEIPHTIGNLSVLTYLHLSFNSLQGEIPHTIGNLSKLTYLDLSSNSLQGEIPPTIGNLSKLTYLDLSYNSLQGEIPATIGNLTQLWSLVISNNYIEGSIPFELSFLQNLDDVDLSCNKINGTLSFSLSNLTSLQSLNVSHNLLIGSLKPFSDSFLNTLDLSYNNLTGLPLVLNSHYVDISFNNLKGPIPNGLDPYVLKGNKGVCSDILNKRYTNSNLVQSTTRNQRRIR</sequence>
<protein>
    <recommendedName>
        <fullName evidence="20">Disease resistance R13L4/SHOC-2-like LRR domain-containing protein</fullName>
    </recommendedName>
</protein>
<evidence type="ECO:0000259" key="20">
    <source>
        <dbReference type="Pfam" id="PF23598"/>
    </source>
</evidence>
<dbReference type="PANTHER" id="PTHR48052">
    <property type="entry name" value="UNNAMED PRODUCT"/>
    <property type="match status" value="1"/>
</dbReference>
<evidence type="ECO:0000256" key="8">
    <source>
        <dbReference type="ARBA" id="ARBA00022614"/>
    </source>
</evidence>
<comment type="similarity">
    <text evidence="18">Belongs to the polygalacturonase-inhibiting protein family.</text>
</comment>
<keyword evidence="5" id="KW-1003">Cell membrane</keyword>
<keyword evidence="10 19" id="KW-0732">Signal</keyword>
<dbReference type="GO" id="GO:0005886">
    <property type="term" value="C:plasma membrane"/>
    <property type="evidence" value="ECO:0007669"/>
    <property type="project" value="UniProtKB-SubCell"/>
</dbReference>
<comment type="caution">
    <text evidence="21">The sequence shown here is derived from an EMBL/GenBank/DDBJ whole genome shotgun (WGS) entry which is preliminary data.</text>
</comment>
<feature type="signal peptide" evidence="19">
    <location>
        <begin position="1"/>
        <end position="32"/>
    </location>
</feature>
<evidence type="ECO:0000256" key="11">
    <source>
        <dbReference type="ARBA" id="ARBA00022737"/>
    </source>
</evidence>
<keyword evidence="12" id="KW-0611">Plant defense</keyword>
<gene>
    <name evidence="21" type="ORF">VNO80_07910</name>
</gene>
<dbReference type="PRINTS" id="PR00019">
    <property type="entry name" value="LEURICHRPT"/>
</dbReference>
<keyword evidence="6" id="KW-0134">Cell wall</keyword>
<dbReference type="InterPro" id="IPR055414">
    <property type="entry name" value="LRR_R13L4/SHOC2-like"/>
</dbReference>
<feature type="domain" description="Disease resistance R13L4/SHOC-2-like LRR" evidence="20">
    <location>
        <begin position="167"/>
        <end position="332"/>
    </location>
</feature>
<evidence type="ECO:0000256" key="18">
    <source>
        <dbReference type="ARBA" id="ARBA00038043"/>
    </source>
</evidence>
<dbReference type="FunFam" id="3.80.10.10:FF:000383">
    <property type="entry name" value="Leucine-rich repeat receptor protein kinase EMS1"/>
    <property type="match status" value="1"/>
</dbReference>
<dbReference type="SMART" id="SM00369">
    <property type="entry name" value="LRR_TYP"/>
    <property type="match status" value="6"/>
</dbReference>
<evidence type="ECO:0000256" key="19">
    <source>
        <dbReference type="SAM" id="SignalP"/>
    </source>
</evidence>
<keyword evidence="22" id="KW-1185">Reference proteome</keyword>
<keyword evidence="8" id="KW-0433">Leucine-rich repeat</keyword>
<evidence type="ECO:0000256" key="16">
    <source>
        <dbReference type="ARBA" id="ARBA00023170"/>
    </source>
</evidence>
<dbReference type="InterPro" id="IPR003591">
    <property type="entry name" value="Leu-rich_rpt_typical-subtyp"/>
</dbReference>
<dbReference type="AlphaFoldDB" id="A0AAN9RFR9"/>
<organism evidence="21 22">
    <name type="scientific">Phaseolus coccineus</name>
    <name type="common">Scarlet runner bean</name>
    <name type="synonym">Phaseolus multiflorus</name>
    <dbReference type="NCBI Taxonomy" id="3886"/>
    <lineage>
        <taxon>Eukaryota</taxon>
        <taxon>Viridiplantae</taxon>
        <taxon>Streptophyta</taxon>
        <taxon>Embryophyta</taxon>
        <taxon>Tracheophyta</taxon>
        <taxon>Spermatophyta</taxon>
        <taxon>Magnoliopsida</taxon>
        <taxon>eudicotyledons</taxon>
        <taxon>Gunneridae</taxon>
        <taxon>Pentapetalae</taxon>
        <taxon>rosids</taxon>
        <taxon>fabids</taxon>
        <taxon>Fabales</taxon>
        <taxon>Fabaceae</taxon>
        <taxon>Papilionoideae</taxon>
        <taxon>50 kb inversion clade</taxon>
        <taxon>NPAAA clade</taxon>
        <taxon>indigoferoid/millettioid clade</taxon>
        <taxon>Phaseoleae</taxon>
        <taxon>Phaseolus</taxon>
    </lineage>
</organism>
<evidence type="ECO:0000256" key="10">
    <source>
        <dbReference type="ARBA" id="ARBA00022729"/>
    </source>
</evidence>
<proteinExistence type="inferred from homology"/>
<evidence type="ECO:0000256" key="12">
    <source>
        <dbReference type="ARBA" id="ARBA00022821"/>
    </source>
</evidence>
<evidence type="ECO:0000313" key="22">
    <source>
        <dbReference type="Proteomes" id="UP001374584"/>
    </source>
</evidence>
<dbReference type="Pfam" id="PF23598">
    <property type="entry name" value="LRR_14"/>
    <property type="match status" value="1"/>
</dbReference>
<dbReference type="Pfam" id="PF13516">
    <property type="entry name" value="LRR_6"/>
    <property type="match status" value="1"/>
</dbReference>
<evidence type="ECO:0000256" key="4">
    <source>
        <dbReference type="ARBA" id="ARBA00009592"/>
    </source>
</evidence>
<keyword evidence="16" id="KW-0675">Receptor</keyword>
<dbReference type="PANTHER" id="PTHR48052:SF66">
    <property type="entry name" value="OS02G0610000 PROTEIN"/>
    <property type="match status" value="1"/>
</dbReference>
<evidence type="ECO:0000256" key="7">
    <source>
        <dbReference type="ARBA" id="ARBA00022525"/>
    </source>
</evidence>
<accession>A0AAN9RFR9</accession>
<keyword evidence="15" id="KW-1015">Disulfide bond</keyword>
<dbReference type="Gene3D" id="3.80.10.10">
    <property type="entry name" value="Ribonuclease Inhibitor"/>
    <property type="match status" value="3"/>
</dbReference>
<dbReference type="Pfam" id="PF00560">
    <property type="entry name" value="LRR_1"/>
    <property type="match status" value="2"/>
</dbReference>
<evidence type="ECO:0000256" key="9">
    <source>
        <dbReference type="ARBA" id="ARBA00022692"/>
    </source>
</evidence>
<dbReference type="InterPro" id="IPR032675">
    <property type="entry name" value="LRR_dom_sf"/>
</dbReference>
<keyword evidence="17" id="KW-0325">Glycoprotein</keyword>
<dbReference type="SUPFAM" id="SSF52058">
    <property type="entry name" value="L domain-like"/>
    <property type="match status" value="1"/>
</dbReference>
<evidence type="ECO:0000256" key="14">
    <source>
        <dbReference type="ARBA" id="ARBA00023136"/>
    </source>
</evidence>
<comment type="subcellular location">
    <subcellularLocation>
        <location evidence="3">Cell membrane</location>
        <topology evidence="3">Single-pass type I membrane protein</topology>
    </subcellularLocation>
    <subcellularLocation>
        <location evidence="1">Membrane</location>
        <topology evidence="1">Peripheral membrane protein</topology>
    </subcellularLocation>
    <subcellularLocation>
        <location evidence="2">Secreted</location>
        <location evidence="2">Cell wall</location>
    </subcellularLocation>
</comment>
<evidence type="ECO:0000313" key="21">
    <source>
        <dbReference type="EMBL" id="KAK7374480.1"/>
    </source>
</evidence>
<dbReference type="GO" id="GO:0006952">
    <property type="term" value="P:defense response"/>
    <property type="evidence" value="ECO:0007669"/>
    <property type="project" value="UniProtKB-KW"/>
</dbReference>
<evidence type="ECO:0000256" key="17">
    <source>
        <dbReference type="ARBA" id="ARBA00023180"/>
    </source>
</evidence>
<feature type="chain" id="PRO_5042818212" description="Disease resistance R13L4/SHOC-2-like LRR domain-containing protein" evidence="19">
    <location>
        <begin position="33"/>
        <end position="389"/>
    </location>
</feature>
<evidence type="ECO:0000256" key="2">
    <source>
        <dbReference type="ARBA" id="ARBA00004191"/>
    </source>
</evidence>
<evidence type="ECO:0000256" key="5">
    <source>
        <dbReference type="ARBA" id="ARBA00022475"/>
    </source>
</evidence>
<reference evidence="21 22" key="1">
    <citation type="submission" date="2024-01" db="EMBL/GenBank/DDBJ databases">
        <title>The genomes of 5 underutilized Papilionoideae crops provide insights into root nodulation and disease resistanc.</title>
        <authorList>
            <person name="Jiang F."/>
        </authorList>
    </citation>
    <scope>NUCLEOTIDE SEQUENCE [LARGE SCALE GENOMIC DNA]</scope>
    <source>
        <strain evidence="21">JINMINGXINNONG_FW02</strain>
        <tissue evidence="21">Leaves</tissue>
    </source>
</reference>
<evidence type="ECO:0000256" key="1">
    <source>
        <dbReference type="ARBA" id="ARBA00004170"/>
    </source>
</evidence>
<keyword evidence="9" id="KW-0812">Transmembrane</keyword>